<keyword evidence="5 11" id="KW-0862">Zinc</keyword>
<dbReference type="GO" id="GO:0000122">
    <property type="term" value="P:negative regulation of transcription by RNA polymerase II"/>
    <property type="evidence" value="ECO:0007669"/>
    <property type="project" value="TreeGrafter"/>
</dbReference>
<sequence>SWEDILLFADLDQTNKLIWSSRGSKLSALGAEQPEEMYQTLAISAAQGPTPYDGSPGGFMHSTPSSPVYVPTTRVGSMLPTLPYLQGSGAAQPSHPGGGHAVWSQPAAESPSYSTGGGSHPSGRFPYSPSPPVANGASREPGAYSNSLGARDQYSPLARPLNGSYPGPYTSYVGPQLTPAWPTAPFENSMLHCLQGRAAPIPVRAPSAGRTLRRRVGRAGRCRGARGSDGGTAPCCGVPWRRGERPPSSRRLGLSCANCHTTTTTLWRRNAEGEPVCNACGLYMKLHGVPRPLAMKKEGIQTRKRKPKNINKSKTCSGNSTAAVPMTPTSTSSTNSDDCRKPASPSTQTAASGASSSVMSGPGESTSPESSNLKYSGQDGLYTGVSLTSTAEVTASVRQDPWCALALA</sequence>
<keyword evidence="4 11" id="KW-0863">Zinc-finger</keyword>
<evidence type="ECO:0000256" key="10">
    <source>
        <dbReference type="ARBA" id="ARBA00023242"/>
    </source>
</evidence>
<keyword evidence="3" id="KW-0677">Repeat</keyword>
<keyword evidence="7" id="KW-0238">DNA-binding</keyword>
<keyword evidence="6" id="KW-0805">Transcription regulation</keyword>
<feature type="non-terminal residue" evidence="14">
    <location>
        <position position="408"/>
    </location>
</feature>
<evidence type="ECO:0000256" key="8">
    <source>
        <dbReference type="ARBA" id="ARBA00023159"/>
    </source>
</evidence>
<dbReference type="PANTHER" id="PTHR10071:SF23">
    <property type="entry name" value="TRANSCRIPTION FACTOR GATA-6"/>
    <property type="match status" value="1"/>
</dbReference>
<dbReference type="InterPro" id="IPR039355">
    <property type="entry name" value="Transcription_factor_GATA"/>
</dbReference>
<keyword evidence="8" id="KW-0010">Activator</keyword>
<evidence type="ECO:0000313" key="14">
    <source>
        <dbReference type="EMBL" id="NWW50760.1"/>
    </source>
</evidence>
<dbReference type="PANTHER" id="PTHR10071">
    <property type="entry name" value="TRANSCRIPTION FACTOR GATA FAMILY MEMBER"/>
    <property type="match status" value="1"/>
</dbReference>
<evidence type="ECO:0000256" key="12">
    <source>
        <dbReference type="SAM" id="MobiDB-lite"/>
    </source>
</evidence>
<evidence type="ECO:0000256" key="2">
    <source>
        <dbReference type="ARBA" id="ARBA00022723"/>
    </source>
</evidence>
<dbReference type="Pfam" id="PF00320">
    <property type="entry name" value="GATA"/>
    <property type="match status" value="1"/>
</dbReference>
<dbReference type="InterPro" id="IPR008013">
    <property type="entry name" value="GATA_N"/>
</dbReference>
<dbReference type="GO" id="GO:0008270">
    <property type="term" value="F:zinc ion binding"/>
    <property type="evidence" value="ECO:0007669"/>
    <property type="project" value="UniProtKB-KW"/>
</dbReference>
<keyword evidence="10" id="KW-0539">Nucleus</keyword>
<dbReference type="InterPro" id="IPR000679">
    <property type="entry name" value="Znf_GATA"/>
</dbReference>
<feature type="domain" description="GATA-type" evidence="13">
    <location>
        <begin position="250"/>
        <end position="303"/>
    </location>
</feature>
<evidence type="ECO:0000256" key="9">
    <source>
        <dbReference type="ARBA" id="ARBA00023163"/>
    </source>
</evidence>
<dbReference type="CDD" id="cd00202">
    <property type="entry name" value="ZnF_GATA"/>
    <property type="match status" value="1"/>
</dbReference>
<dbReference type="GO" id="GO:0030855">
    <property type="term" value="P:epithelial cell differentiation"/>
    <property type="evidence" value="ECO:0007669"/>
    <property type="project" value="TreeGrafter"/>
</dbReference>
<proteinExistence type="predicted"/>
<dbReference type="Gene3D" id="3.30.50.10">
    <property type="entry name" value="Erythroid Transcription Factor GATA-1, subunit A"/>
    <property type="match status" value="1"/>
</dbReference>
<evidence type="ECO:0000256" key="3">
    <source>
        <dbReference type="ARBA" id="ARBA00022737"/>
    </source>
</evidence>
<evidence type="ECO:0000313" key="15">
    <source>
        <dbReference type="Proteomes" id="UP000565207"/>
    </source>
</evidence>
<keyword evidence="2 11" id="KW-0479">Metal-binding</keyword>
<evidence type="ECO:0000256" key="4">
    <source>
        <dbReference type="ARBA" id="ARBA00022771"/>
    </source>
</evidence>
<feature type="region of interest" description="Disordered" evidence="12">
    <location>
        <begin position="86"/>
        <end position="150"/>
    </location>
</feature>
<dbReference type="Proteomes" id="UP000565207">
    <property type="component" value="Unassembled WGS sequence"/>
</dbReference>
<name>A0A7K6NNP7_PEDTO</name>
<evidence type="ECO:0000256" key="11">
    <source>
        <dbReference type="PIRSR" id="PIRSR003028-1"/>
    </source>
</evidence>
<gene>
    <name evidence="14" type="primary">Gata6</name>
    <name evidence="14" type="ORF">PEDTOR_R13120</name>
</gene>
<protein>
    <submittedName>
        <fullName evidence="14">GATA6 factor</fullName>
    </submittedName>
</protein>
<feature type="compositionally biased region" description="Low complexity" evidence="12">
    <location>
        <begin position="320"/>
        <end position="371"/>
    </location>
</feature>
<keyword evidence="9" id="KW-0804">Transcription</keyword>
<feature type="non-terminal residue" evidence="14">
    <location>
        <position position="1"/>
    </location>
</feature>
<reference evidence="14 15" key="1">
    <citation type="submission" date="2019-09" db="EMBL/GenBank/DDBJ databases">
        <title>Bird 10,000 Genomes (B10K) Project - Family phase.</title>
        <authorList>
            <person name="Zhang G."/>
        </authorList>
    </citation>
    <scope>NUCLEOTIDE SEQUENCE [LARGE SCALE GENOMIC DNA]</scope>
    <source>
        <strain evidence="14">B10K-DU-029-80</strain>
        <tissue evidence="14">Muscle</tissue>
    </source>
</reference>
<dbReference type="GO" id="GO:0000981">
    <property type="term" value="F:DNA-binding transcription factor activity, RNA polymerase II-specific"/>
    <property type="evidence" value="ECO:0007669"/>
    <property type="project" value="InterPro"/>
</dbReference>
<dbReference type="InterPro" id="IPR013088">
    <property type="entry name" value="Znf_NHR/GATA"/>
</dbReference>
<dbReference type="GO" id="GO:0045944">
    <property type="term" value="P:positive regulation of transcription by RNA polymerase II"/>
    <property type="evidence" value="ECO:0007669"/>
    <property type="project" value="TreeGrafter"/>
</dbReference>
<dbReference type="SUPFAM" id="SSF57716">
    <property type="entry name" value="Glucocorticoid receptor-like (DNA-binding domain)"/>
    <property type="match status" value="1"/>
</dbReference>
<dbReference type="SMART" id="SM00401">
    <property type="entry name" value="ZnF_GATA"/>
    <property type="match status" value="1"/>
</dbReference>
<comment type="caution">
    <text evidence="14">The sequence shown here is derived from an EMBL/GenBank/DDBJ whole genome shotgun (WGS) entry which is preliminary data.</text>
</comment>
<comment type="subcellular location">
    <subcellularLocation>
        <location evidence="1">Nucleus</location>
    </subcellularLocation>
</comment>
<feature type="region of interest" description="Disordered" evidence="12">
    <location>
        <begin position="294"/>
        <end position="379"/>
    </location>
</feature>
<dbReference type="PIRSF" id="PIRSF003028">
    <property type="entry name" value="TF_GATA_4/5/6"/>
    <property type="match status" value="1"/>
</dbReference>
<feature type="zinc finger region" description="GATA-type 2" evidence="11">
    <location>
        <begin position="256"/>
        <end position="280"/>
    </location>
</feature>
<evidence type="ECO:0000256" key="6">
    <source>
        <dbReference type="ARBA" id="ARBA00023015"/>
    </source>
</evidence>
<dbReference type="EMBL" id="VZRU01014060">
    <property type="protein sequence ID" value="NWW50760.1"/>
    <property type="molecule type" value="Genomic_DNA"/>
</dbReference>
<evidence type="ECO:0000256" key="1">
    <source>
        <dbReference type="ARBA" id="ARBA00004123"/>
    </source>
</evidence>
<dbReference type="FunFam" id="3.30.50.10:FF:000032">
    <property type="entry name" value="Transcription factor GATA-3"/>
    <property type="match status" value="1"/>
</dbReference>
<dbReference type="GO" id="GO:0000978">
    <property type="term" value="F:RNA polymerase II cis-regulatory region sequence-specific DNA binding"/>
    <property type="evidence" value="ECO:0007669"/>
    <property type="project" value="TreeGrafter"/>
</dbReference>
<evidence type="ECO:0000256" key="7">
    <source>
        <dbReference type="ARBA" id="ARBA00023125"/>
    </source>
</evidence>
<dbReference type="InterPro" id="IPR016375">
    <property type="entry name" value="TF_GATA_4/5/6"/>
</dbReference>
<evidence type="ECO:0000256" key="5">
    <source>
        <dbReference type="ARBA" id="ARBA00022833"/>
    </source>
</evidence>
<keyword evidence="15" id="KW-1185">Reference proteome</keyword>
<dbReference type="PROSITE" id="PS50114">
    <property type="entry name" value="GATA_ZN_FINGER_2"/>
    <property type="match status" value="1"/>
</dbReference>
<dbReference type="AlphaFoldDB" id="A0A7K6NNP7"/>
<organism evidence="14 15">
    <name type="scientific">Pedionomus torquatus</name>
    <name type="common">Plains-wanderer</name>
    <dbReference type="NCBI Taxonomy" id="227192"/>
    <lineage>
        <taxon>Eukaryota</taxon>
        <taxon>Metazoa</taxon>
        <taxon>Chordata</taxon>
        <taxon>Craniata</taxon>
        <taxon>Vertebrata</taxon>
        <taxon>Euteleostomi</taxon>
        <taxon>Archelosauria</taxon>
        <taxon>Archosauria</taxon>
        <taxon>Dinosauria</taxon>
        <taxon>Saurischia</taxon>
        <taxon>Theropoda</taxon>
        <taxon>Coelurosauria</taxon>
        <taxon>Aves</taxon>
        <taxon>Neognathae</taxon>
        <taxon>Neoaves</taxon>
        <taxon>Charadriiformes</taxon>
        <taxon>Pedionomidae</taxon>
        <taxon>Pedionomus</taxon>
    </lineage>
</organism>
<dbReference type="GO" id="GO:0045165">
    <property type="term" value="P:cell fate commitment"/>
    <property type="evidence" value="ECO:0007669"/>
    <property type="project" value="TreeGrafter"/>
</dbReference>
<dbReference type="PROSITE" id="PS00344">
    <property type="entry name" value="GATA_ZN_FINGER_1"/>
    <property type="match status" value="1"/>
</dbReference>
<dbReference type="PRINTS" id="PR00619">
    <property type="entry name" value="GATAZNFINGER"/>
</dbReference>
<accession>A0A7K6NNP7</accession>
<feature type="compositionally biased region" description="Basic residues" evidence="12">
    <location>
        <begin position="302"/>
        <end position="311"/>
    </location>
</feature>
<dbReference type="GO" id="GO:0005634">
    <property type="term" value="C:nucleus"/>
    <property type="evidence" value="ECO:0007669"/>
    <property type="project" value="UniProtKB-SubCell"/>
</dbReference>
<evidence type="ECO:0000259" key="13">
    <source>
        <dbReference type="PROSITE" id="PS50114"/>
    </source>
</evidence>
<dbReference type="Pfam" id="PF05349">
    <property type="entry name" value="GATA-N"/>
    <property type="match status" value="1"/>
</dbReference>